<dbReference type="RefSeq" id="WP_271089662.1">
    <property type="nucleotide sequence ID" value="NZ_JAPJZH010000006.1"/>
</dbReference>
<protein>
    <submittedName>
        <fullName evidence="2">DUF4376 domain-containing protein</fullName>
    </submittedName>
</protein>
<evidence type="ECO:0000313" key="2">
    <source>
        <dbReference type="EMBL" id="MDA4845954.1"/>
    </source>
</evidence>
<evidence type="ECO:0000313" key="3">
    <source>
        <dbReference type="Proteomes" id="UP001148313"/>
    </source>
</evidence>
<dbReference type="Proteomes" id="UP001148313">
    <property type="component" value="Unassembled WGS sequence"/>
</dbReference>
<gene>
    <name evidence="2" type="ORF">OOZ53_11380</name>
</gene>
<accession>A0ABT4VMQ2</accession>
<dbReference type="Pfam" id="PF14301">
    <property type="entry name" value="DUF4376"/>
    <property type="match status" value="1"/>
</dbReference>
<dbReference type="InterPro" id="IPR025484">
    <property type="entry name" value="DUF4376"/>
</dbReference>
<dbReference type="EMBL" id="JAPJZH010000006">
    <property type="protein sequence ID" value="MDA4845954.1"/>
    <property type="molecule type" value="Genomic_DNA"/>
</dbReference>
<comment type="caution">
    <text evidence="2">The sequence shown here is derived from an EMBL/GenBank/DDBJ whole genome shotgun (WGS) entry which is preliminary data.</text>
</comment>
<name>A0ABT4VMQ2_9HYPH</name>
<reference evidence="2" key="1">
    <citation type="submission" date="2022-11" db="EMBL/GenBank/DDBJ databases">
        <title>Hoeflea poritis sp. nov., isolated from scleractinian coral Porites lutea.</title>
        <authorList>
            <person name="Zhang G."/>
            <person name="Wei Q."/>
            <person name="Cai L."/>
        </authorList>
    </citation>
    <scope>NUCLEOTIDE SEQUENCE</scope>
    <source>
        <strain evidence="2">E7-10</strain>
    </source>
</reference>
<evidence type="ECO:0000259" key="1">
    <source>
        <dbReference type="Pfam" id="PF14301"/>
    </source>
</evidence>
<sequence length="195" mass="21786">MPDVLVYKDPETDVLRVVRPAPDYDGTWKDLAEQVLPEGVTAYKVVPSENLPKDRRNRDHWKASFSQTKANFTVSEDAPSDVRQQRVNVERERRKTMPVTVSLSTGKTFPVDMDKGGRANIADLCLFAVVKKSGGDSSPFKFTDANNVDHALTNDEMIEVGVQSAQQITTIHEKARALKKMETVPDDPADDALWD</sequence>
<proteinExistence type="predicted"/>
<organism evidence="2 3">
    <name type="scientific">Hoeflea poritis</name>
    <dbReference type="NCBI Taxonomy" id="2993659"/>
    <lineage>
        <taxon>Bacteria</taxon>
        <taxon>Pseudomonadati</taxon>
        <taxon>Pseudomonadota</taxon>
        <taxon>Alphaproteobacteria</taxon>
        <taxon>Hyphomicrobiales</taxon>
        <taxon>Rhizobiaceae</taxon>
        <taxon>Hoeflea</taxon>
    </lineage>
</organism>
<feature type="domain" description="DUF4376" evidence="1">
    <location>
        <begin position="83"/>
        <end position="181"/>
    </location>
</feature>
<keyword evidence="3" id="KW-1185">Reference proteome</keyword>